<feature type="region of interest" description="Disordered" evidence="2">
    <location>
        <begin position="120"/>
        <end position="146"/>
    </location>
</feature>
<dbReference type="Proteomes" id="UP000004995">
    <property type="component" value="Unassembled WGS sequence"/>
</dbReference>
<accession>K3ZCV6</accession>
<keyword evidence="4" id="KW-1185">Reference proteome</keyword>
<feature type="region of interest" description="Disordered" evidence="2">
    <location>
        <begin position="174"/>
        <end position="202"/>
    </location>
</feature>
<proteinExistence type="predicted"/>
<feature type="coiled-coil region" evidence="1">
    <location>
        <begin position="225"/>
        <end position="287"/>
    </location>
</feature>
<evidence type="ECO:0000313" key="3">
    <source>
        <dbReference type="EnsemblPlants" id="KQL16310"/>
    </source>
</evidence>
<dbReference type="HOGENOM" id="CLU_571881_0_0_1"/>
<dbReference type="EMBL" id="AGNK02001927">
    <property type="status" value="NOT_ANNOTATED_CDS"/>
    <property type="molecule type" value="Genomic_DNA"/>
</dbReference>
<dbReference type="OMA" id="SSHICLM"/>
<keyword evidence="1" id="KW-0175">Coiled coil</keyword>
<organism evidence="3 4">
    <name type="scientific">Setaria italica</name>
    <name type="common">Foxtail millet</name>
    <name type="synonym">Panicum italicum</name>
    <dbReference type="NCBI Taxonomy" id="4555"/>
    <lineage>
        <taxon>Eukaryota</taxon>
        <taxon>Viridiplantae</taxon>
        <taxon>Streptophyta</taxon>
        <taxon>Embryophyta</taxon>
        <taxon>Tracheophyta</taxon>
        <taxon>Spermatophyta</taxon>
        <taxon>Magnoliopsida</taxon>
        <taxon>Liliopsida</taxon>
        <taxon>Poales</taxon>
        <taxon>Poaceae</taxon>
        <taxon>PACMAD clade</taxon>
        <taxon>Panicoideae</taxon>
        <taxon>Panicodae</taxon>
        <taxon>Paniceae</taxon>
        <taxon>Cenchrinae</taxon>
        <taxon>Setaria</taxon>
    </lineage>
</organism>
<sequence>MAIVGVTDQQQLVGRFSYDSIVTYFHQVDLDKYTIAKILGKINVHELYIGYTNQDGASSSKKDDIQDDEVDSDDEEVDIALLVRRTSKMLKKLDKKGVFDYKKKKFFTKEATKEGEEEGKAYLGEWVTNDDTSEDDSSSSDSDNEGVAGLAIKESLPPPPSLFSTSSSHICLMEKGDNKVRKPKDDPRYSDASDSDNGYTPPSYEVLASLLKDYTKIIIKSNEKVDKLKLDKKNLVTKYNEHEAKCLELEKKNAELKGIHNDLNKDYTKLKKEFQELTTTNKNIELTFDAMTNDKFNEPKFVKVDCSTSCDDLIEKVHSSTHCELVNPPMKPSSCEACKGKSMEVKSCDLTTSSVNDELMKENELAMREIKDLKQQLIFLKSGYVTLSNGRCLYDEMMDVKAINFNNKGLGFPSPKLMQAHKSRPKAPNISYCTECRQDSHFAIDCKSPLMRTPRVHLHQQHLRRLQLLLQLGQSLEP</sequence>
<dbReference type="Gramene" id="KQL16310">
    <property type="protein sequence ID" value="KQL16310"/>
    <property type="gene ID" value="SETIT_024386mg"/>
</dbReference>
<dbReference type="eggNOG" id="ENOG502R4MZ">
    <property type="taxonomic scope" value="Eukaryota"/>
</dbReference>
<reference evidence="4" key="1">
    <citation type="journal article" date="2012" name="Nat. Biotechnol.">
        <title>Reference genome sequence of the model plant Setaria.</title>
        <authorList>
            <person name="Bennetzen J.L."/>
            <person name="Schmutz J."/>
            <person name="Wang H."/>
            <person name="Percifield R."/>
            <person name="Hawkins J."/>
            <person name="Pontaroli A.C."/>
            <person name="Estep M."/>
            <person name="Feng L."/>
            <person name="Vaughn J.N."/>
            <person name="Grimwood J."/>
            <person name="Jenkins J."/>
            <person name="Barry K."/>
            <person name="Lindquist E."/>
            <person name="Hellsten U."/>
            <person name="Deshpande S."/>
            <person name="Wang X."/>
            <person name="Wu X."/>
            <person name="Mitros T."/>
            <person name="Triplett J."/>
            <person name="Yang X."/>
            <person name="Ye C.Y."/>
            <person name="Mauro-Herrera M."/>
            <person name="Wang L."/>
            <person name="Li P."/>
            <person name="Sharma M."/>
            <person name="Sharma R."/>
            <person name="Ronald P.C."/>
            <person name="Panaud O."/>
            <person name="Kellogg E.A."/>
            <person name="Brutnell T.P."/>
            <person name="Doust A.N."/>
            <person name="Tuskan G.A."/>
            <person name="Rokhsar D."/>
            <person name="Devos K.M."/>
        </authorList>
    </citation>
    <scope>NUCLEOTIDE SEQUENCE [LARGE SCALE GENOMIC DNA]</scope>
    <source>
        <strain evidence="4">cv. Yugu1</strain>
    </source>
</reference>
<feature type="compositionally biased region" description="Acidic residues" evidence="2">
    <location>
        <begin position="131"/>
        <end position="144"/>
    </location>
</feature>
<name>K3ZCV6_SETIT</name>
<dbReference type="InParanoid" id="K3ZCV6"/>
<feature type="compositionally biased region" description="Basic and acidic residues" evidence="2">
    <location>
        <begin position="174"/>
        <end position="191"/>
    </location>
</feature>
<dbReference type="AlphaFoldDB" id="K3ZCV6"/>
<dbReference type="EnsemblPlants" id="KQL16310">
    <property type="protein sequence ID" value="KQL16310"/>
    <property type="gene ID" value="SETIT_024386mg"/>
</dbReference>
<evidence type="ECO:0000256" key="1">
    <source>
        <dbReference type="SAM" id="Coils"/>
    </source>
</evidence>
<evidence type="ECO:0000256" key="2">
    <source>
        <dbReference type="SAM" id="MobiDB-lite"/>
    </source>
</evidence>
<evidence type="ECO:0008006" key="5">
    <source>
        <dbReference type="Google" id="ProtNLM"/>
    </source>
</evidence>
<reference evidence="3" key="2">
    <citation type="submission" date="2018-08" db="UniProtKB">
        <authorList>
            <consortium name="EnsemblPlants"/>
        </authorList>
    </citation>
    <scope>IDENTIFICATION</scope>
    <source>
        <strain evidence="3">Yugu1</strain>
    </source>
</reference>
<protein>
    <recommendedName>
        <fullName evidence="5">CCHC-type domain-containing protein</fullName>
    </recommendedName>
</protein>
<evidence type="ECO:0000313" key="4">
    <source>
        <dbReference type="Proteomes" id="UP000004995"/>
    </source>
</evidence>